<accession>A0ABQ0AUB1</accession>
<feature type="transmembrane region" description="Helical" evidence="1">
    <location>
        <begin position="36"/>
        <end position="54"/>
    </location>
</feature>
<feature type="transmembrane region" description="Helical" evidence="1">
    <location>
        <begin position="244"/>
        <end position="264"/>
    </location>
</feature>
<dbReference type="Pfam" id="PF09913">
    <property type="entry name" value="DUF2142"/>
    <property type="match status" value="1"/>
</dbReference>
<dbReference type="RefSeq" id="WP_390469280.1">
    <property type="nucleotide sequence ID" value="NZ_BAABXL010000001.1"/>
</dbReference>
<keyword evidence="1" id="KW-1133">Transmembrane helix</keyword>
<reference evidence="2 3" key="1">
    <citation type="submission" date="2024-04" db="EMBL/GenBank/DDBJ databases">
        <title>Defined microbial consortia suppress multidrug-resistant proinflammatory Enterobacteriaceae via ecological control.</title>
        <authorList>
            <person name="Furuichi M."/>
            <person name="Kawaguchi T."/>
            <person name="Pust M."/>
            <person name="Yasuma K."/>
            <person name="Plichta D."/>
            <person name="Hasegawa N."/>
            <person name="Ohya T."/>
            <person name="Bhattarai S."/>
            <person name="Sasajima S."/>
            <person name="Aoto Y."/>
            <person name="Tuganbaev T."/>
            <person name="Yaginuma M."/>
            <person name="Ueda M."/>
            <person name="Okahashi N."/>
            <person name="Amafuji K."/>
            <person name="Kiridooshi Y."/>
            <person name="Sugita K."/>
            <person name="Strazar M."/>
            <person name="Skelly A."/>
            <person name="Suda W."/>
            <person name="Hattori M."/>
            <person name="Nakamoto N."/>
            <person name="Caballero S."/>
            <person name="Norman J."/>
            <person name="Olle B."/>
            <person name="Tanoue T."/>
            <person name="Arita M."/>
            <person name="Bucci V."/>
            <person name="Atarashi K."/>
            <person name="Xavier R."/>
            <person name="Honda K."/>
        </authorList>
    </citation>
    <scope>NUCLEOTIDE SEQUENCE [LARGE SCALE GENOMIC DNA]</scope>
    <source>
        <strain evidence="3">f13</strain>
    </source>
</reference>
<organism evidence="2 3">
    <name type="scientific">Enterocloster alcoholdehydrogenati</name>
    <dbReference type="NCBI Taxonomy" id="2547410"/>
    <lineage>
        <taxon>Bacteria</taxon>
        <taxon>Bacillati</taxon>
        <taxon>Bacillota</taxon>
        <taxon>Clostridia</taxon>
        <taxon>Lachnospirales</taxon>
        <taxon>Lachnospiraceae</taxon>
        <taxon>Enterocloster</taxon>
    </lineage>
</organism>
<evidence type="ECO:0000256" key="1">
    <source>
        <dbReference type="SAM" id="Phobius"/>
    </source>
</evidence>
<dbReference type="Proteomes" id="UP001600894">
    <property type="component" value="Unassembled WGS sequence"/>
</dbReference>
<keyword evidence="3" id="KW-1185">Reference proteome</keyword>
<keyword evidence="1" id="KW-0812">Transmembrane</keyword>
<proteinExistence type="predicted"/>
<feature type="transmembrane region" description="Helical" evidence="1">
    <location>
        <begin position="459"/>
        <end position="480"/>
    </location>
</feature>
<name>A0ABQ0AUB1_9FIRM</name>
<feature type="transmembrane region" description="Helical" evidence="1">
    <location>
        <begin position="373"/>
        <end position="394"/>
    </location>
</feature>
<evidence type="ECO:0000313" key="2">
    <source>
        <dbReference type="EMBL" id="GAA6267615.1"/>
    </source>
</evidence>
<dbReference type="InterPro" id="IPR018674">
    <property type="entry name" value="DUF2142_membrane"/>
</dbReference>
<feature type="transmembrane region" description="Helical" evidence="1">
    <location>
        <begin position="285"/>
        <end position="304"/>
    </location>
</feature>
<protein>
    <submittedName>
        <fullName evidence="2">DUF2142 domain-containing protein</fullName>
    </submittedName>
</protein>
<feature type="transmembrane region" description="Helical" evidence="1">
    <location>
        <begin position="340"/>
        <end position="367"/>
    </location>
</feature>
<gene>
    <name evidence="2" type="ORF">F130042H8_06750</name>
</gene>
<evidence type="ECO:0000313" key="3">
    <source>
        <dbReference type="Proteomes" id="UP001600894"/>
    </source>
</evidence>
<feature type="transmembrane region" description="Helical" evidence="1">
    <location>
        <begin position="100"/>
        <end position="120"/>
    </location>
</feature>
<feature type="transmembrane region" description="Helical" evidence="1">
    <location>
        <begin position="495"/>
        <end position="517"/>
    </location>
</feature>
<feature type="transmembrane region" description="Helical" evidence="1">
    <location>
        <begin position="558"/>
        <end position="579"/>
    </location>
</feature>
<dbReference type="EMBL" id="BAABXL010000001">
    <property type="protein sequence ID" value="GAA6267615.1"/>
    <property type="molecule type" value="Genomic_DNA"/>
</dbReference>
<comment type="caution">
    <text evidence="2">The sequence shown here is derived from an EMBL/GenBank/DDBJ whole genome shotgun (WGS) entry which is preliminary data.</text>
</comment>
<feature type="transmembrane region" description="Helical" evidence="1">
    <location>
        <begin position="69"/>
        <end position="88"/>
    </location>
</feature>
<sequence>MNKMEKKGKNMSLQDAGTAQADVAGGKEKNSLYARWGWLAGPLVIAALCLWHGLDVENSVTETGERWLYGWYAGLAVLALAVTAGLGIELFIRRKMKLETLFVVSVAALGLVYTLVLPPLSAPDEVSHYISAYELSSRLMGREAVNENGLIRIRAEDAWLEDVNDVLADDGTETGNGNDAVILGQELTEGTYQRLHEEITGADGYKEPETYQAGAAKPADMANDTAVSYQPSVRTTPLAYLPQALGFTLARVLGLGSLGLLYMGRLFNLAFFAAAGRQTLKRLPFGKTVVFGVYLLPMNLHLVSSLSYDVLITALCGYFTALSLDLAYRARRVLLKDVALLALTLAVMGPCKMVYGVIAGLCLLIPVRKFGGWGRWLGSAAAVLGAFLCAMAAVNLGTVSMYTKAEDSYIAWAGETGYTFAELLHRPVHVLKLCYDTFVWKGTQLFEGMIGGSLGNQDPVLNTPAAVILALTAILVILALKKPEETVQMKAGDRIWIGCLAVLVLGALMFSMLLAWTPRSASMIEGVQGRYLLPVLPALLLTIKNNRVVRTGNDDRGLLYGIMAMDVYVAVRIFAVVCLRL</sequence>
<keyword evidence="1" id="KW-0472">Membrane</keyword>